<keyword evidence="1" id="KW-0732">Signal</keyword>
<accession>A0AA35XDZ5</accession>
<reference evidence="2" key="1">
    <citation type="submission" date="2023-03" db="EMBL/GenBank/DDBJ databases">
        <authorList>
            <person name="Steffen K."/>
            <person name="Cardenas P."/>
        </authorList>
    </citation>
    <scope>NUCLEOTIDE SEQUENCE</scope>
</reference>
<evidence type="ECO:0000313" key="2">
    <source>
        <dbReference type="EMBL" id="CAI8055283.1"/>
    </source>
</evidence>
<feature type="chain" id="PRO_5041398961" evidence="1">
    <location>
        <begin position="44"/>
        <end position="196"/>
    </location>
</feature>
<dbReference type="AlphaFoldDB" id="A0AA35XDZ5"/>
<keyword evidence="3" id="KW-1185">Reference proteome</keyword>
<evidence type="ECO:0000256" key="1">
    <source>
        <dbReference type="SAM" id="SignalP"/>
    </source>
</evidence>
<dbReference type="EMBL" id="CASHTH010004267">
    <property type="protein sequence ID" value="CAI8055283.1"/>
    <property type="molecule type" value="Genomic_DNA"/>
</dbReference>
<protein>
    <submittedName>
        <fullName evidence="2">Uncharacterized protein RP420</fullName>
    </submittedName>
</protein>
<sequence length="196" mass="20997">MRVRLVVQRGYACSKGAAGMRRSHIGKGMLACVLLLALAGAGCENSGPVAPPEATKDPRWRGAQQAKGSIFGSGGVTLFGGEEEGAAAVGIGVNAFLWRATLDTISFMPLLSADPFGGVIITDWYAPPETPDERFKMTVYILTRTLRSDGVQVSVFRQGRGDDGLWEDRATNPDTAVSLEDKILDRARQIRTASLQ</sequence>
<organism evidence="2 3">
    <name type="scientific">Geodia barretti</name>
    <name type="common">Barrett's horny sponge</name>
    <dbReference type="NCBI Taxonomy" id="519541"/>
    <lineage>
        <taxon>Eukaryota</taxon>
        <taxon>Metazoa</taxon>
        <taxon>Porifera</taxon>
        <taxon>Demospongiae</taxon>
        <taxon>Heteroscleromorpha</taxon>
        <taxon>Tetractinellida</taxon>
        <taxon>Astrophorina</taxon>
        <taxon>Geodiidae</taxon>
        <taxon>Geodia</taxon>
    </lineage>
</organism>
<comment type="caution">
    <text evidence="2">The sequence shown here is derived from an EMBL/GenBank/DDBJ whole genome shotgun (WGS) entry which is preliminary data.</text>
</comment>
<gene>
    <name evidence="2" type="ORF">GBAR_LOCUS30199</name>
</gene>
<proteinExistence type="predicted"/>
<dbReference type="InterPro" id="IPR021959">
    <property type="entry name" value="DUF3576"/>
</dbReference>
<dbReference type="Pfam" id="PF12100">
    <property type="entry name" value="DUF3576"/>
    <property type="match status" value="1"/>
</dbReference>
<feature type="signal peptide" evidence="1">
    <location>
        <begin position="1"/>
        <end position="43"/>
    </location>
</feature>
<evidence type="ECO:0000313" key="3">
    <source>
        <dbReference type="Proteomes" id="UP001174909"/>
    </source>
</evidence>
<name>A0AA35XDZ5_GEOBA</name>
<dbReference type="Proteomes" id="UP001174909">
    <property type="component" value="Unassembled WGS sequence"/>
</dbReference>